<proteinExistence type="predicted"/>
<name>A0A660SC54_UNCW3</name>
<comment type="caution">
    <text evidence="1">The sequence shown here is derived from an EMBL/GenBank/DDBJ whole genome shotgun (WGS) entry which is preliminary data.</text>
</comment>
<organism evidence="1 2">
    <name type="scientific">candidate division WOR-3 bacterium</name>
    <dbReference type="NCBI Taxonomy" id="2052148"/>
    <lineage>
        <taxon>Bacteria</taxon>
        <taxon>Bacteria division WOR-3</taxon>
    </lineage>
</organism>
<protein>
    <submittedName>
        <fullName evidence="1">Uncharacterized protein</fullName>
    </submittedName>
</protein>
<dbReference type="Proteomes" id="UP000268469">
    <property type="component" value="Unassembled WGS sequence"/>
</dbReference>
<evidence type="ECO:0000313" key="1">
    <source>
        <dbReference type="EMBL" id="RKX68425.1"/>
    </source>
</evidence>
<sequence length="130" mass="14354">MARIIAIIAIITASLYGMVEVYNVDVYENLHDSLQYDKVEQSFVATCDSIVRLEAFVGKEFGGGFYYLGIFEGGNEIGRITVDDSGIGWRWIGGDLQNPAAVTKGKTYTFRFWHSGFSGLSRSSCFSGLI</sequence>
<accession>A0A660SC54</accession>
<evidence type="ECO:0000313" key="2">
    <source>
        <dbReference type="Proteomes" id="UP000268469"/>
    </source>
</evidence>
<dbReference type="AlphaFoldDB" id="A0A660SC54"/>
<reference evidence="1 2" key="1">
    <citation type="submission" date="2018-06" db="EMBL/GenBank/DDBJ databases">
        <title>Extensive metabolic versatility and redundancy in microbially diverse, dynamic hydrothermal sediments.</title>
        <authorList>
            <person name="Dombrowski N."/>
            <person name="Teske A."/>
            <person name="Baker B.J."/>
        </authorList>
    </citation>
    <scope>NUCLEOTIDE SEQUENCE [LARGE SCALE GENOMIC DNA]</scope>
    <source>
        <strain evidence="1">B36_G15</strain>
    </source>
</reference>
<dbReference type="EMBL" id="QNBE01000164">
    <property type="protein sequence ID" value="RKX68425.1"/>
    <property type="molecule type" value="Genomic_DNA"/>
</dbReference>
<gene>
    <name evidence="1" type="ORF">DRP53_10790</name>
</gene>